<protein>
    <recommendedName>
        <fullName evidence="1">Stage 0 sporulation protein A homolog</fullName>
    </recommendedName>
</protein>
<reference evidence="12" key="1">
    <citation type="submission" date="2020-08" db="EMBL/GenBank/DDBJ databases">
        <title>Genome public.</title>
        <authorList>
            <person name="Liu C."/>
            <person name="Sun Q."/>
        </authorList>
    </citation>
    <scope>NUCLEOTIDE SEQUENCE</scope>
    <source>
        <strain evidence="12">NSJ-64</strain>
    </source>
</reference>
<dbReference type="InterPro" id="IPR011006">
    <property type="entry name" value="CheY-like_superfamily"/>
</dbReference>
<evidence type="ECO:0000256" key="3">
    <source>
        <dbReference type="ARBA" id="ARBA00023012"/>
    </source>
</evidence>
<dbReference type="GO" id="GO:0005829">
    <property type="term" value="C:cytosol"/>
    <property type="evidence" value="ECO:0007669"/>
    <property type="project" value="TreeGrafter"/>
</dbReference>
<dbReference type="RefSeq" id="WP_262393859.1">
    <property type="nucleotide sequence ID" value="NZ_JACRTD010000001.1"/>
</dbReference>
<keyword evidence="13" id="KW-1185">Reference proteome</keyword>
<dbReference type="GO" id="GO:0006355">
    <property type="term" value="P:regulation of DNA-templated transcription"/>
    <property type="evidence" value="ECO:0007669"/>
    <property type="project" value="InterPro"/>
</dbReference>
<evidence type="ECO:0000256" key="8">
    <source>
        <dbReference type="PROSITE-ProRule" id="PRU00169"/>
    </source>
</evidence>
<dbReference type="PROSITE" id="PS51755">
    <property type="entry name" value="OMPR_PHOB"/>
    <property type="match status" value="1"/>
</dbReference>
<dbReference type="GO" id="GO:0032993">
    <property type="term" value="C:protein-DNA complex"/>
    <property type="evidence" value="ECO:0007669"/>
    <property type="project" value="TreeGrafter"/>
</dbReference>
<accession>A0A926ELP7</accession>
<feature type="DNA-binding region" description="OmpR/PhoB-type" evidence="9">
    <location>
        <begin position="130"/>
        <end position="226"/>
    </location>
</feature>
<dbReference type="PROSITE" id="PS50110">
    <property type="entry name" value="RESPONSE_REGULATORY"/>
    <property type="match status" value="1"/>
</dbReference>
<evidence type="ECO:0000259" key="11">
    <source>
        <dbReference type="PROSITE" id="PS51755"/>
    </source>
</evidence>
<evidence type="ECO:0000256" key="6">
    <source>
        <dbReference type="ARBA" id="ARBA00023163"/>
    </source>
</evidence>
<sequence length="234" mass="26810">MTPARLAPILFAEEEEISRKKISQYLSMQGYYVVQTQEGAETLEKYEKNKAFEAAIISDMLPGRNGCAVCSEIRKKSLIPIIMLTNSNSDKEQYACYQSGADVCLKKPVNLEILSVRLQALLHRSGVNFQQRISLGGLTLDRGKYEFSLDGNKISLTPREFNLLYYLVSHKNIVVPREKILGAVWGKSYIGNERTIDTHIKCLRKKLEDYQNCLVTFRKVGYEFQWKQNALKKE</sequence>
<keyword evidence="4" id="KW-0805">Transcription regulation</keyword>
<dbReference type="Gene3D" id="1.10.10.10">
    <property type="entry name" value="Winged helix-like DNA-binding domain superfamily/Winged helix DNA-binding domain"/>
    <property type="match status" value="1"/>
</dbReference>
<dbReference type="InterPro" id="IPR001789">
    <property type="entry name" value="Sig_transdc_resp-reg_receiver"/>
</dbReference>
<proteinExistence type="predicted"/>
<gene>
    <name evidence="12" type="ORF">H8705_00145</name>
</gene>
<dbReference type="GO" id="GO:0000976">
    <property type="term" value="F:transcription cis-regulatory region binding"/>
    <property type="evidence" value="ECO:0007669"/>
    <property type="project" value="TreeGrafter"/>
</dbReference>
<evidence type="ECO:0000256" key="5">
    <source>
        <dbReference type="ARBA" id="ARBA00023125"/>
    </source>
</evidence>
<evidence type="ECO:0000256" key="7">
    <source>
        <dbReference type="ARBA" id="ARBA00024867"/>
    </source>
</evidence>
<dbReference type="Pfam" id="PF00072">
    <property type="entry name" value="Response_reg"/>
    <property type="match status" value="1"/>
</dbReference>
<keyword evidence="3" id="KW-0902">Two-component regulatory system</keyword>
<keyword evidence="2" id="KW-0597">Phosphoprotein</keyword>
<dbReference type="InterPro" id="IPR036388">
    <property type="entry name" value="WH-like_DNA-bd_sf"/>
</dbReference>
<dbReference type="PANTHER" id="PTHR48111:SF21">
    <property type="entry name" value="DNA-BINDING DUAL MASTER TRANSCRIPTIONAL REGULATOR RPAA"/>
    <property type="match status" value="1"/>
</dbReference>
<keyword evidence="6" id="KW-0804">Transcription</keyword>
<evidence type="ECO:0000313" key="13">
    <source>
        <dbReference type="Proteomes" id="UP000623678"/>
    </source>
</evidence>
<name>A0A926ELP7_9FIRM</name>
<dbReference type="Pfam" id="PF00486">
    <property type="entry name" value="Trans_reg_C"/>
    <property type="match status" value="1"/>
</dbReference>
<dbReference type="CDD" id="cd00383">
    <property type="entry name" value="trans_reg_C"/>
    <property type="match status" value="1"/>
</dbReference>
<evidence type="ECO:0000313" key="12">
    <source>
        <dbReference type="EMBL" id="MBC8584001.1"/>
    </source>
</evidence>
<comment type="caution">
    <text evidence="8">Lacks conserved residue(s) required for the propagation of feature annotation.</text>
</comment>
<evidence type="ECO:0000256" key="9">
    <source>
        <dbReference type="PROSITE-ProRule" id="PRU01091"/>
    </source>
</evidence>
<dbReference type="SUPFAM" id="SSF52172">
    <property type="entry name" value="CheY-like"/>
    <property type="match status" value="1"/>
</dbReference>
<evidence type="ECO:0000256" key="4">
    <source>
        <dbReference type="ARBA" id="ARBA00023015"/>
    </source>
</evidence>
<dbReference type="SMART" id="SM00448">
    <property type="entry name" value="REC"/>
    <property type="match status" value="1"/>
</dbReference>
<evidence type="ECO:0000256" key="2">
    <source>
        <dbReference type="ARBA" id="ARBA00022553"/>
    </source>
</evidence>
<dbReference type="InterPro" id="IPR039420">
    <property type="entry name" value="WalR-like"/>
</dbReference>
<comment type="function">
    <text evidence="7">May play the central regulatory role in sporulation. It may be an element of the effector pathway responsible for the activation of sporulation genes in response to nutritional stress. Spo0A may act in concert with spo0H (a sigma factor) to control the expression of some genes that are critical to the sporulation process.</text>
</comment>
<dbReference type="InterPro" id="IPR001867">
    <property type="entry name" value="OmpR/PhoB-type_DNA-bd"/>
</dbReference>
<dbReference type="SUPFAM" id="SSF46894">
    <property type="entry name" value="C-terminal effector domain of the bipartite response regulators"/>
    <property type="match status" value="1"/>
</dbReference>
<feature type="domain" description="Response regulatory" evidence="10">
    <location>
        <begin position="8"/>
        <end position="122"/>
    </location>
</feature>
<keyword evidence="5 9" id="KW-0238">DNA-binding</keyword>
<feature type="domain" description="OmpR/PhoB-type" evidence="11">
    <location>
        <begin position="130"/>
        <end position="226"/>
    </location>
</feature>
<dbReference type="Proteomes" id="UP000623678">
    <property type="component" value="Unassembled WGS sequence"/>
</dbReference>
<dbReference type="SMART" id="SM00862">
    <property type="entry name" value="Trans_reg_C"/>
    <property type="match status" value="1"/>
</dbReference>
<dbReference type="EMBL" id="JACRTD010000001">
    <property type="protein sequence ID" value="MBC8584001.1"/>
    <property type="molecule type" value="Genomic_DNA"/>
</dbReference>
<dbReference type="Gene3D" id="3.40.50.2300">
    <property type="match status" value="1"/>
</dbReference>
<dbReference type="PANTHER" id="PTHR48111">
    <property type="entry name" value="REGULATOR OF RPOS"/>
    <property type="match status" value="1"/>
</dbReference>
<comment type="caution">
    <text evidence="12">The sequence shown here is derived from an EMBL/GenBank/DDBJ whole genome shotgun (WGS) entry which is preliminary data.</text>
</comment>
<dbReference type="AlphaFoldDB" id="A0A926ELP7"/>
<dbReference type="InterPro" id="IPR016032">
    <property type="entry name" value="Sig_transdc_resp-reg_C-effctor"/>
</dbReference>
<evidence type="ECO:0000259" key="10">
    <source>
        <dbReference type="PROSITE" id="PS50110"/>
    </source>
</evidence>
<evidence type="ECO:0000256" key="1">
    <source>
        <dbReference type="ARBA" id="ARBA00018672"/>
    </source>
</evidence>
<organism evidence="12 13">
    <name type="scientific">Youxingia wuxianensis</name>
    <dbReference type="NCBI Taxonomy" id="2763678"/>
    <lineage>
        <taxon>Bacteria</taxon>
        <taxon>Bacillati</taxon>
        <taxon>Bacillota</taxon>
        <taxon>Clostridia</taxon>
        <taxon>Eubacteriales</taxon>
        <taxon>Oscillospiraceae</taxon>
        <taxon>Youxingia</taxon>
    </lineage>
</organism>
<dbReference type="GO" id="GO:0000156">
    <property type="term" value="F:phosphorelay response regulator activity"/>
    <property type="evidence" value="ECO:0007669"/>
    <property type="project" value="TreeGrafter"/>
</dbReference>